<evidence type="ECO:0000256" key="6">
    <source>
        <dbReference type="SAM" id="Phobius"/>
    </source>
</evidence>
<feature type="region of interest" description="Disordered" evidence="5">
    <location>
        <begin position="1"/>
        <end position="57"/>
    </location>
</feature>
<dbReference type="PIRSF" id="PIRSF000439">
    <property type="entry name" value="Oat_ACAT_DAG_ARE"/>
    <property type="match status" value="1"/>
</dbReference>
<keyword evidence="2" id="KW-0808">Transferase</keyword>
<evidence type="ECO:0000313" key="7">
    <source>
        <dbReference type="EMBL" id="OQV18683.1"/>
    </source>
</evidence>
<keyword evidence="4" id="KW-0012">Acyltransferase</keyword>
<dbReference type="PANTHER" id="PTHR10408:SF8">
    <property type="entry name" value="O-ACYLTRANSFERASE"/>
    <property type="match status" value="1"/>
</dbReference>
<protein>
    <submittedName>
        <fullName evidence="7">Sterol O-acyltransferase 2</fullName>
    </submittedName>
</protein>
<dbReference type="EMBL" id="MTYJ01000047">
    <property type="protein sequence ID" value="OQV18683.1"/>
    <property type="molecule type" value="Genomic_DNA"/>
</dbReference>
<feature type="compositionally biased region" description="Polar residues" evidence="5">
    <location>
        <begin position="45"/>
        <end position="55"/>
    </location>
</feature>
<dbReference type="GO" id="GO:0008203">
    <property type="term" value="P:cholesterol metabolic process"/>
    <property type="evidence" value="ECO:0007669"/>
    <property type="project" value="TreeGrafter"/>
</dbReference>
<dbReference type="InterPro" id="IPR014371">
    <property type="entry name" value="Oat_ACAT_DAG_ARE"/>
</dbReference>
<organism evidence="7 8">
    <name type="scientific">Hypsibius exemplaris</name>
    <name type="common">Freshwater tardigrade</name>
    <dbReference type="NCBI Taxonomy" id="2072580"/>
    <lineage>
        <taxon>Eukaryota</taxon>
        <taxon>Metazoa</taxon>
        <taxon>Ecdysozoa</taxon>
        <taxon>Tardigrada</taxon>
        <taxon>Eutardigrada</taxon>
        <taxon>Parachela</taxon>
        <taxon>Hypsibioidea</taxon>
        <taxon>Hypsibiidae</taxon>
        <taxon>Hypsibius</taxon>
    </lineage>
</organism>
<evidence type="ECO:0000256" key="5">
    <source>
        <dbReference type="SAM" id="MobiDB-lite"/>
    </source>
</evidence>
<feature type="transmembrane region" description="Helical" evidence="6">
    <location>
        <begin position="237"/>
        <end position="256"/>
    </location>
</feature>
<evidence type="ECO:0000256" key="1">
    <source>
        <dbReference type="ARBA" id="ARBA00004477"/>
    </source>
</evidence>
<comment type="subcellular location">
    <subcellularLocation>
        <location evidence="1">Endoplasmic reticulum membrane</location>
        <topology evidence="1">Multi-pass membrane protein</topology>
    </subcellularLocation>
</comment>
<feature type="transmembrane region" description="Helical" evidence="6">
    <location>
        <begin position="155"/>
        <end position="173"/>
    </location>
</feature>
<keyword evidence="3" id="KW-0256">Endoplasmic reticulum</keyword>
<dbReference type="OrthoDB" id="10039049at2759"/>
<gene>
    <name evidence="7" type="ORF">BV898_07312</name>
</gene>
<dbReference type="GO" id="GO:0008374">
    <property type="term" value="F:O-acyltransferase activity"/>
    <property type="evidence" value="ECO:0007669"/>
    <property type="project" value="InterPro"/>
</dbReference>
<dbReference type="Proteomes" id="UP000192578">
    <property type="component" value="Unassembled WGS sequence"/>
</dbReference>
<keyword evidence="6" id="KW-0812">Transmembrane</keyword>
<dbReference type="GO" id="GO:0005789">
    <property type="term" value="C:endoplasmic reticulum membrane"/>
    <property type="evidence" value="ECO:0007669"/>
    <property type="project" value="UniProtKB-SubCell"/>
</dbReference>
<evidence type="ECO:0000256" key="3">
    <source>
        <dbReference type="ARBA" id="ARBA00022824"/>
    </source>
</evidence>
<evidence type="ECO:0000313" key="8">
    <source>
        <dbReference type="Proteomes" id="UP000192578"/>
    </source>
</evidence>
<evidence type="ECO:0000256" key="4">
    <source>
        <dbReference type="ARBA" id="ARBA00023315"/>
    </source>
</evidence>
<feature type="compositionally biased region" description="Basic residues" evidence="5">
    <location>
        <begin position="1"/>
        <end position="11"/>
    </location>
</feature>
<dbReference type="PANTHER" id="PTHR10408">
    <property type="entry name" value="STEROL O-ACYLTRANSFERASE"/>
    <property type="match status" value="1"/>
</dbReference>
<dbReference type="AlphaFoldDB" id="A0A1W0WU61"/>
<comment type="caution">
    <text evidence="7">The sequence shown here is derived from an EMBL/GenBank/DDBJ whole genome shotgun (WGS) entry which is preliminary data.</text>
</comment>
<sequence length="369" mass="42472">MEARQRRKDSGHRKSEGMDSPDSDAVEKNSAGTFEIIDCPKTPANKEQGTPSPDTTDQHRAEILDAIMTQTIRAKANELRDNYVRHMDAELSNLLDQVLTTRTTNPPESSEIINPVASFSKPARKNGQQGQLIRKEFVARNSYLTDLFEVPHIQTIQYIFIAVLIFFVSNTIIHDLFDHGTIGVDFHTWAFAFNYFPAVLTCWCLMQLTALLVIYGSMSFWASNRPRSKNIESFDKLWIGIYCLYNILFFILPLFFLRHYHLGPGTASIIVGEQMRFMMKGHAFLRENVPGLMQKSARNEPAQLPSFSKYMYFQFIPTLVYRDSYPMTKNVNWKLVLKHFAQFAGGILYLNYIYLRFCVLVSETSIRIV</sequence>
<proteinExistence type="predicted"/>
<feature type="transmembrane region" description="Helical" evidence="6">
    <location>
        <begin position="193"/>
        <end position="216"/>
    </location>
</feature>
<keyword evidence="6" id="KW-0472">Membrane</keyword>
<accession>A0A1W0WU61</accession>
<keyword evidence="6" id="KW-1133">Transmembrane helix</keyword>
<feature type="transmembrane region" description="Helical" evidence="6">
    <location>
        <begin position="340"/>
        <end position="361"/>
    </location>
</feature>
<reference evidence="8" key="1">
    <citation type="submission" date="2017-01" db="EMBL/GenBank/DDBJ databases">
        <title>Comparative genomics of anhydrobiosis in the tardigrade Hypsibius dujardini.</title>
        <authorList>
            <person name="Yoshida Y."/>
            <person name="Koutsovoulos G."/>
            <person name="Laetsch D."/>
            <person name="Stevens L."/>
            <person name="Kumar S."/>
            <person name="Horikawa D."/>
            <person name="Ishino K."/>
            <person name="Komine S."/>
            <person name="Tomita M."/>
            <person name="Blaxter M."/>
            <person name="Arakawa K."/>
        </authorList>
    </citation>
    <scope>NUCLEOTIDE SEQUENCE [LARGE SCALE GENOMIC DNA]</scope>
    <source>
        <strain evidence="8">Z151</strain>
    </source>
</reference>
<name>A0A1W0WU61_HYPEX</name>
<evidence type="ECO:0000256" key="2">
    <source>
        <dbReference type="ARBA" id="ARBA00022679"/>
    </source>
</evidence>
<keyword evidence="8" id="KW-1185">Reference proteome</keyword>